<keyword evidence="2 6" id="KW-0645">Protease</keyword>
<evidence type="ECO:0000256" key="4">
    <source>
        <dbReference type="ARBA" id="ARBA00022825"/>
    </source>
</evidence>
<dbReference type="AlphaFoldDB" id="A0A2V3IJ41"/>
<dbReference type="PANTHER" id="PTHR33209:SF1">
    <property type="entry name" value="PEPTIDASE S49 DOMAIN-CONTAINING PROTEIN"/>
    <property type="match status" value="1"/>
</dbReference>
<dbReference type="NCBIfam" id="TIGR00706">
    <property type="entry name" value="SppA_dom"/>
    <property type="match status" value="1"/>
</dbReference>
<feature type="domain" description="Peptidase S49" evidence="5">
    <location>
        <begin position="198"/>
        <end position="335"/>
    </location>
</feature>
<evidence type="ECO:0000256" key="2">
    <source>
        <dbReference type="ARBA" id="ARBA00022670"/>
    </source>
</evidence>
<dbReference type="EMBL" id="NBIV01000177">
    <property type="protein sequence ID" value="PXF42068.1"/>
    <property type="molecule type" value="Genomic_DNA"/>
</dbReference>
<keyword evidence="7" id="KW-1185">Reference proteome</keyword>
<keyword evidence="4" id="KW-0720">Serine protease</keyword>
<reference evidence="6 7" key="1">
    <citation type="journal article" date="2018" name="Mol. Biol. Evol.">
        <title>Analysis of the draft genome of the red seaweed Gracilariopsis chorda provides insights into genome size evolution in Rhodophyta.</title>
        <authorList>
            <person name="Lee J."/>
            <person name="Yang E.C."/>
            <person name="Graf L."/>
            <person name="Yang J.H."/>
            <person name="Qiu H."/>
            <person name="Zel Zion U."/>
            <person name="Chan C.X."/>
            <person name="Stephens T.G."/>
            <person name="Weber A.P.M."/>
            <person name="Boo G.H."/>
            <person name="Boo S.M."/>
            <person name="Kim K.M."/>
            <person name="Shin Y."/>
            <person name="Jung M."/>
            <person name="Lee S.J."/>
            <person name="Yim H.S."/>
            <person name="Lee J.H."/>
            <person name="Bhattacharya D."/>
            <person name="Yoon H.S."/>
        </authorList>
    </citation>
    <scope>NUCLEOTIDE SEQUENCE [LARGE SCALE GENOMIC DNA]</scope>
    <source>
        <strain evidence="6 7">SKKU-2015</strain>
        <tissue evidence="6">Whole body</tissue>
    </source>
</reference>
<dbReference type="InterPro" id="IPR002142">
    <property type="entry name" value="Peptidase_S49"/>
</dbReference>
<protein>
    <submittedName>
        <fullName evidence="6">Serine protease SPPA, chloroplastic</fullName>
    </submittedName>
</protein>
<feature type="domain" description="Peptidase S49" evidence="5">
    <location>
        <begin position="455"/>
        <end position="605"/>
    </location>
</feature>
<dbReference type="Proteomes" id="UP000247409">
    <property type="component" value="Unassembled WGS sequence"/>
</dbReference>
<gene>
    <name evidence="6" type="ORF">BWQ96_08174</name>
</gene>
<proteinExistence type="inferred from homology"/>
<dbReference type="GO" id="GO:0006508">
    <property type="term" value="P:proteolysis"/>
    <property type="evidence" value="ECO:0007669"/>
    <property type="project" value="UniProtKB-KW"/>
</dbReference>
<comment type="similarity">
    <text evidence="1">Belongs to the peptidase S49 family.</text>
</comment>
<sequence length="695" mass="76488">MIQQGRFCQTSLMAAKTTAFLPAPAALFIRTRCSPSLTPLHRRLCHISPFRLRMTSVETTPAPTQISEKVSVPEPFRLPMELPNPPHVSSLEHSMTYKPKPVLRRLAASFRMLRQIRGRLGKQTVLKAHLKGDLSEKLPSPSLPFAGPPPMTLPVFLNALRLGANDPRIAHLHMRIDPLSIGWGKIFEIRRHLEYFRSAGKTITVFIETGGPKEYFLGMGYGLYVPPEGALGLRGFSASGTFVRGVLDKIGIQPQVERIGKYKSAGDSIARTDMSSAQREVINALLGDVYDTWMSSVSEAVAVDRTELEEFVQRSPWDMTEYEKAGLISGIRYEGEIEDALKLRFAKRGGQSDEQILKKKLSAVEAVDYTWFTTEKLLGVRGRKRIAVIRAVGAITSGKNSSSPLMGPTVGSDTLVELIRKVRDDKRFVACLIRCDSPGGSALASDIMWNELRNLAKVKPVLTSQVDVAASGGYYLSMASEIISEPLSLTGSVGVVTAKPSLEELYKKVGYSKENISIGSKYAELLVDDRPFTEDEASYFRAGTELAYKKFVRKAAASRGKTFDEMDKVAQGRVWTGKQAKERGLVDYLGGLERAVDILKEKAGIDKEEYVQLEDVRSPMSFREMLGLGAVGANSEMRYCVQQPLAISEVDGDLSTVSPLTKYVLDGVLAPVGSGLSVLQRFPRALEVLMQSVGL</sequence>
<dbReference type="InterPro" id="IPR029045">
    <property type="entry name" value="ClpP/crotonase-like_dom_sf"/>
</dbReference>
<evidence type="ECO:0000313" key="6">
    <source>
        <dbReference type="EMBL" id="PXF42068.1"/>
    </source>
</evidence>
<name>A0A2V3IJ41_9FLOR</name>
<keyword evidence="3" id="KW-0378">Hydrolase</keyword>
<evidence type="ECO:0000256" key="1">
    <source>
        <dbReference type="ARBA" id="ARBA00008683"/>
    </source>
</evidence>
<dbReference type="CDD" id="cd07023">
    <property type="entry name" value="S49_Sppa_N_C"/>
    <property type="match status" value="1"/>
</dbReference>
<dbReference type="InterPro" id="IPR004635">
    <property type="entry name" value="Pept_S49_SppA"/>
</dbReference>
<dbReference type="CDD" id="cd07018">
    <property type="entry name" value="S49_SppA_67K_type"/>
    <property type="match status" value="1"/>
</dbReference>
<comment type="caution">
    <text evidence="6">The sequence shown here is derived from an EMBL/GenBank/DDBJ whole genome shotgun (WGS) entry which is preliminary data.</text>
</comment>
<dbReference type="Pfam" id="PF01343">
    <property type="entry name" value="Peptidase_S49"/>
    <property type="match status" value="2"/>
</dbReference>
<dbReference type="InterPro" id="IPR047272">
    <property type="entry name" value="S49_SppA_C"/>
</dbReference>
<dbReference type="InterPro" id="IPR047217">
    <property type="entry name" value="S49_SppA_67K_type_N"/>
</dbReference>
<organism evidence="6 7">
    <name type="scientific">Gracilariopsis chorda</name>
    <dbReference type="NCBI Taxonomy" id="448386"/>
    <lineage>
        <taxon>Eukaryota</taxon>
        <taxon>Rhodophyta</taxon>
        <taxon>Florideophyceae</taxon>
        <taxon>Rhodymeniophycidae</taxon>
        <taxon>Gracilariales</taxon>
        <taxon>Gracilariaceae</taxon>
        <taxon>Gracilariopsis</taxon>
    </lineage>
</organism>
<accession>A0A2V3IJ41</accession>
<evidence type="ECO:0000256" key="3">
    <source>
        <dbReference type="ARBA" id="ARBA00022801"/>
    </source>
</evidence>
<evidence type="ECO:0000313" key="7">
    <source>
        <dbReference type="Proteomes" id="UP000247409"/>
    </source>
</evidence>
<dbReference type="PANTHER" id="PTHR33209">
    <property type="entry name" value="PROTEASE 4"/>
    <property type="match status" value="1"/>
</dbReference>
<dbReference type="OrthoDB" id="45421at2759"/>
<dbReference type="GO" id="GO:0008236">
    <property type="term" value="F:serine-type peptidase activity"/>
    <property type="evidence" value="ECO:0007669"/>
    <property type="project" value="UniProtKB-KW"/>
</dbReference>
<dbReference type="SUPFAM" id="SSF52096">
    <property type="entry name" value="ClpP/crotonase"/>
    <property type="match status" value="2"/>
</dbReference>
<dbReference type="Gene3D" id="3.90.226.10">
    <property type="entry name" value="2-enoyl-CoA Hydratase, Chain A, domain 1"/>
    <property type="match status" value="3"/>
</dbReference>
<dbReference type="STRING" id="448386.A0A2V3IJ41"/>
<evidence type="ECO:0000259" key="5">
    <source>
        <dbReference type="Pfam" id="PF01343"/>
    </source>
</evidence>